<dbReference type="EMBL" id="JAZDUA010000176">
    <property type="protein sequence ID" value="KAK7865452.1"/>
    <property type="molecule type" value="Genomic_DNA"/>
</dbReference>
<dbReference type="SUPFAM" id="SSF52047">
    <property type="entry name" value="RNI-like"/>
    <property type="match status" value="1"/>
</dbReference>
<comment type="caution">
    <text evidence="1">The sequence shown here is derived from an EMBL/GenBank/DDBJ whole genome shotgun (WGS) entry which is preliminary data.</text>
</comment>
<accession>A0AAN9Z7B1</accession>
<evidence type="ECO:0000313" key="1">
    <source>
        <dbReference type="EMBL" id="KAK7865452.1"/>
    </source>
</evidence>
<keyword evidence="2" id="KW-1185">Reference proteome</keyword>
<name>A0AAN9Z7B1_9ORTH</name>
<dbReference type="GO" id="GO:0019005">
    <property type="term" value="C:SCF ubiquitin ligase complex"/>
    <property type="evidence" value="ECO:0007669"/>
    <property type="project" value="TreeGrafter"/>
</dbReference>
<organism evidence="1 2">
    <name type="scientific">Gryllus longicercus</name>
    <dbReference type="NCBI Taxonomy" id="2509291"/>
    <lineage>
        <taxon>Eukaryota</taxon>
        <taxon>Metazoa</taxon>
        <taxon>Ecdysozoa</taxon>
        <taxon>Arthropoda</taxon>
        <taxon>Hexapoda</taxon>
        <taxon>Insecta</taxon>
        <taxon>Pterygota</taxon>
        <taxon>Neoptera</taxon>
        <taxon>Polyneoptera</taxon>
        <taxon>Orthoptera</taxon>
        <taxon>Ensifera</taxon>
        <taxon>Gryllidea</taxon>
        <taxon>Grylloidea</taxon>
        <taxon>Gryllidae</taxon>
        <taxon>Gryllinae</taxon>
        <taxon>Gryllus</taxon>
    </lineage>
</organism>
<dbReference type="PANTHER" id="PTHR13318">
    <property type="entry name" value="PARTNER OF PAIRED, ISOFORM B-RELATED"/>
    <property type="match status" value="1"/>
</dbReference>
<proteinExistence type="predicted"/>
<dbReference type="Gene3D" id="3.80.10.10">
    <property type="entry name" value="Ribonuclease Inhibitor"/>
    <property type="match status" value="2"/>
</dbReference>
<gene>
    <name evidence="1" type="ORF">R5R35_002330</name>
</gene>
<dbReference type="AlphaFoldDB" id="A0AAN9Z7B1"/>
<dbReference type="GO" id="GO:0031146">
    <property type="term" value="P:SCF-dependent proteasomal ubiquitin-dependent protein catabolic process"/>
    <property type="evidence" value="ECO:0007669"/>
    <property type="project" value="TreeGrafter"/>
</dbReference>
<sequence length="548" mass="61973">MPPRRLLAPKTLEELCLNEIVQYLTRECLFCTQVKKYQKSSLLLRRRGLNAQTLEKELESYLDILPPLLNESVRQHITNEVLNATSGSALSQQDICVSLLAIVLNKDVKTLEFRDEAHASLVSPIWPIVMKKCTGLKRFVMADNTINVQTVHHLQPILKIVISNCQTLTELILKNVAQGFSTMSMIGRTCSFLKLLDITGSRINCMEFAHLLVYSAKTRNINIEGVINGTVDLPLNPMCSTLEVLLLADTEVKVKGAALAVKMLPNLTSMGNFVHLAAGLKFLYGTKAKPPVPLKITQAKYYGPSHNKLRTLANCCPNLDTLNIGNYKHRELAPSLMTYKHLKNLTLENVEFEAFLACTTLLPQLIDLKLTTNGIDVGQLGMYCINLENLWLCGEPLRIPSRPPNCQPFVKLKKLKMQCLASAECVGYIVRHATGLKVIDLYRVKDLNDKVFAKWFQWNPLQYLETLMIRYADITRETINLLLENCPNLTRLGELGGWDIRSWERRRISDLVLRQNYKLHLVLCSRNADSIIIDILNDYTSSDDELGH</sequence>
<dbReference type="InterPro" id="IPR032675">
    <property type="entry name" value="LRR_dom_sf"/>
</dbReference>
<reference evidence="1 2" key="1">
    <citation type="submission" date="2024-03" db="EMBL/GenBank/DDBJ databases">
        <title>The genome assembly and annotation of the cricket Gryllus longicercus Weissman &amp; Gray.</title>
        <authorList>
            <person name="Szrajer S."/>
            <person name="Gray D."/>
            <person name="Ylla G."/>
        </authorList>
    </citation>
    <scope>NUCLEOTIDE SEQUENCE [LARGE SCALE GENOMIC DNA]</scope>
    <source>
        <strain evidence="1">DAG 2021-001</strain>
        <tissue evidence="1">Whole body minus gut</tissue>
    </source>
</reference>
<evidence type="ECO:0000313" key="2">
    <source>
        <dbReference type="Proteomes" id="UP001378592"/>
    </source>
</evidence>
<protein>
    <submittedName>
        <fullName evidence="1">Uncharacterized protein</fullName>
    </submittedName>
</protein>
<dbReference type="Proteomes" id="UP001378592">
    <property type="component" value="Unassembled WGS sequence"/>
</dbReference>